<gene>
    <name evidence="1" type="ORF">KB449_12625</name>
</gene>
<dbReference type="EC" id="3.5.-.-" evidence="1"/>
<dbReference type="SUPFAM" id="SSF55298">
    <property type="entry name" value="YjgF-like"/>
    <property type="match status" value="1"/>
</dbReference>
<dbReference type="Proteomes" id="UP001161691">
    <property type="component" value="Unassembled WGS sequence"/>
</dbReference>
<dbReference type="GO" id="GO:0016787">
    <property type="term" value="F:hydrolase activity"/>
    <property type="evidence" value="ECO:0007669"/>
    <property type="project" value="UniProtKB-KW"/>
</dbReference>
<evidence type="ECO:0000313" key="1">
    <source>
        <dbReference type="EMBL" id="MDI4645817.1"/>
    </source>
</evidence>
<dbReference type="CDD" id="cd00448">
    <property type="entry name" value="YjgF_YER057c_UK114_family"/>
    <property type="match status" value="1"/>
</dbReference>
<name>A0ABT6TG54_9BACL</name>
<protein>
    <submittedName>
        <fullName evidence="1">RidA family protein</fullName>
        <ecNumber evidence="1">3.5.-.-</ecNumber>
    </submittedName>
</protein>
<dbReference type="RefSeq" id="WP_282908718.1">
    <property type="nucleotide sequence ID" value="NZ_JAGRPV010000001.1"/>
</dbReference>
<dbReference type="Gene3D" id="3.30.1330.40">
    <property type="entry name" value="RutC-like"/>
    <property type="match status" value="1"/>
</dbReference>
<proteinExistence type="predicted"/>
<evidence type="ECO:0000313" key="2">
    <source>
        <dbReference type="Proteomes" id="UP001161691"/>
    </source>
</evidence>
<dbReference type="PANTHER" id="PTHR11803:SF39">
    <property type="entry name" value="2-IMINOBUTANOATE_2-IMINOPROPANOATE DEAMINASE"/>
    <property type="match status" value="1"/>
</dbReference>
<organism evidence="1 2">
    <name type="scientific">Cohnella hashimotonis</name>
    <dbReference type="NCBI Taxonomy" id="2826895"/>
    <lineage>
        <taxon>Bacteria</taxon>
        <taxon>Bacillati</taxon>
        <taxon>Bacillota</taxon>
        <taxon>Bacilli</taxon>
        <taxon>Bacillales</taxon>
        <taxon>Paenibacillaceae</taxon>
        <taxon>Cohnella</taxon>
    </lineage>
</organism>
<keyword evidence="2" id="KW-1185">Reference proteome</keyword>
<sequence>MSQTIHTSSAPEFPLPFSQALRAGDFVYVSGQVGVDPVTRELAGATIEEQTVQCLRNIETILGAAGLALEHIVKLNAYLGDTKDLSGYNQAYERVMTRPYPTRTSIGCAIGPYLIEIDAIAYAPARRGEDAGPMKEAAE</sequence>
<reference evidence="1" key="1">
    <citation type="submission" date="2023-04" db="EMBL/GenBank/DDBJ databases">
        <title>Comparative genomic analysis of Cohnella hashimotonis sp. nov., isolated from the International Space Station.</title>
        <authorList>
            <person name="Venkateswaran K."/>
            <person name="Simpson A."/>
        </authorList>
    </citation>
    <scope>NUCLEOTIDE SEQUENCE</scope>
    <source>
        <strain evidence="1">F6_2S_P_1</strain>
    </source>
</reference>
<keyword evidence="1" id="KW-0378">Hydrolase</keyword>
<comment type="caution">
    <text evidence="1">The sequence shown here is derived from an EMBL/GenBank/DDBJ whole genome shotgun (WGS) entry which is preliminary data.</text>
</comment>
<accession>A0ABT6TG54</accession>
<dbReference type="Pfam" id="PF01042">
    <property type="entry name" value="Ribonuc_L-PSP"/>
    <property type="match status" value="1"/>
</dbReference>
<dbReference type="EMBL" id="JAGRPV010000001">
    <property type="protein sequence ID" value="MDI4645817.1"/>
    <property type="molecule type" value="Genomic_DNA"/>
</dbReference>
<dbReference type="PANTHER" id="PTHR11803">
    <property type="entry name" value="2-IMINOBUTANOATE/2-IMINOPROPANOATE DEAMINASE RIDA"/>
    <property type="match status" value="1"/>
</dbReference>
<dbReference type="InterPro" id="IPR006175">
    <property type="entry name" value="YjgF/YER057c/UK114"/>
</dbReference>
<dbReference type="InterPro" id="IPR035959">
    <property type="entry name" value="RutC-like_sf"/>
</dbReference>